<evidence type="ECO:0000256" key="2">
    <source>
        <dbReference type="SAM" id="MobiDB-lite"/>
    </source>
</evidence>
<accession>A0A6A7BM19</accession>
<feature type="domain" description="C2H2-type" evidence="3">
    <location>
        <begin position="426"/>
        <end position="456"/>
    </location>
</feature>
<feature type="region of interest" description="Disordered" evidence="2">
    <location>
        <begin position="50"/>
        <end position="75"/>
    </location>
</feature>
<name>A0A6A7BM19_9PLEO</name>
<sequence>MEDYPSSDWDVPDDEWNFSRTWMANTDANILSDGMVGTHEATSTGEALLLPGEYGSSSQTGADRDVDPNPDDDTSMSYDTDYMIDDLPCRQEQQVQSLAMDNQSGMWNQSSTYEGLTFWNDSEASHPTHASQDAFGIDVDQQIPTESRQTSFDDTLVSSGDQAYWYSSEARESTDDGGRNAVGPVASNTYGYPSSCPLSPQSDVRMPNWQRYNTDWSSNRVELTGSVMMDSFRSGSRDAIHDIASASFNNTEPWSAMFPRQNEPSLHWNPSRAVPTPLVEMSEASIPSVSMDTDIISMPNVEYQTSASSCPSGNDDMMASCATIRPQVSPIGNRPWHTRSVEFDYNYSVAPLTLGSHNRTRGLLCVPDTDESISEGKSTVSITSADSGPESLYCDDCDRAFQGKYRKGNLARHVRLKHKSETPTSFVCEDESCDRVFNRQDARLKHHRKHHPLIAPEPPLSRGPSSSRASGSARAPSAVRQASEQQARYHNS</sequence>
<evidence type="ECO:0000256" key="1">
    <source>
        <dbReference type="PROSITE-ProRule" id="PRU00042"/>
    </source>
</evidence>
<dbReference type="InterPro" id="IPR013087">
    <property type="entry name" value="Znf_C2H2_type"/>
</dbReference>
<dbReference type="SMART" id="SM00355">
    <property type="entry name" value="ZnF_C2H2"/>
    <property type="match status" value="2"/>
</dbReference>
<dbReference type="Gene3D" id="3.30.160.60">
    <property type="entry name" value="Classic Zinc Finger"/>
    <property type="match status" value="1"/>
</dbReference>
<organism evidence="4 5">
    <name type="scientific">Plenodomus tracheiphilus IPT5</name>
    <dbReference type="NCBI Taxonomy" id="1408161"/>
    <lineage>
        <taxon>Eukaryota</taxon>
        <taxon>Fungi</taxon>
        <taxon>Dikarya</taxon>
        <taxon>Ascomycota</taxon>
        <taxon>Pezizomycotina</taxon>
        <taxon>Dothideomycetes</taxon>
        <taxon>Pleosporomycetidae</taxon>
        <taxon>Pleosporales</taxon>
        <taxon>Pleosporineae</taxon>
        <taxon>Leptosphaeriaceae</taxon>
        <taxon>Plenodomus</taxon>
    </lineage>
</organism>
<evidence type="ECO:0000313" key="5">
    <source>
        <dbReference type="Proteomes" id="UP000799423"/>
    </source>
</evidence>
<dbReference type="GO" id="GO:0008270">
    <property type="term" value="F:zinc ion binding"/>
    <property type="evidence" value="ECO:0007669"/>
    <property type="project" value="UniProtKB-KW"/>
</dbReference>
<feature type="compositionally biased region" description="Polar residues" evidence="2">
    <location>
        <begin position="482"/>
        <end position="492"/>
    </location>
</feature>
<protein>
    <recommendedName>
        <fullName evidence="3">C2H2-type domain-containing protein</fullName>
    </recommendedName>
</protein>
<feature type="compositionally biased region" description="Basic and acidic residues" evidence="2">
    <location>
        <begin position="169"/>
        <end position="178"/>
    </location>
</feature>
<dbReference type="PROSITE" id="PS50157">
    <property type="entry name" value="ZINC_FINGER_C2H2_2"/>
    <property type="match status" value="1"/>
</dbReference>
<feature type="region of interest" description="Disordered" evidence="2">
    <location>
        <begin position="445"/>
        <end position="492"/>
    </location>
</feature>
<dbReference type="PROSITE" id="PS00028">
    <property type="entry name" value="ZINC_FINGER_C2H2_1"/>
    <property type="match status" value="1"/>
</dbReference>
<evidence type="ECO:0000259" key="3">
    <source>
        <dbReference type="PROSITE" id="PS50157"/>
    </source>
</evidence>
<keyword evidence="1" id="KW-0479">Metal-binding</keyword>
<keyword evidence="1" id="KW-0862">Zinc</keyword>
<keyword evidence="1" id="KW-0863">Zinc-finger</keyword>
<evidence type="ECO:0000313" key="4">
    <source>
        <dbReference type="EMBL" id="KAF2856222.1"/>
    </source>
</evidence>
<feature type="compositionally biased region" description="Low complexity" evidence="2">
    <location>
        <begin position="462"/>
        <end position="480"/>
    </location>
</feature>
<proteinExistence type="predicted"/>
<feature type="region of interest" description="Disordered" evidence="2">
    <location>
        <begin position="168"/>
        <end position="194"/>
    </location>
</feature>
<dbReference type="OrthoDB" id="3940153at2759"/>
<reference evidence="4" key="1">
    <citation type="submission" date="2020-01" db="EMBL/GenBank/DDBJ databases">
        <authorList>
            <consortium name="DOE Joint Genome Institute"/>
            <person name="Haridas S."/>
            <person name="Albert R."/>
            <person name="Binder M."/>
            <person name="Bloem J."/>
            <person name="Labutti K."/>
            <person name="Salamov A."/>
            <person name="Andreopoulos B."/>
            <person name="Baker S.E."/>
            <person name="Barry K."/>
            <person name="Bills G."/>
            <person name="Bluhm B.H."/>
            <person name="Cannon C."/>
            <person name="Castanera R."/>
            <person name="Culley D.E."/>
            <person name="Daum C."/>
            <person name="Ezra D."/>
            <person name="Gonzalez J.B."/>
            <person name="Henrissat B."/>
            <person name="Kuo A."/>
            <person name="Liang C."/>
            <person name="Lipzen A."/>
            <person name="Lutzoni F."/>
            <person name="Magnuson J."/>
            <person name="Mondo S."/>
            <person name="Nolan M."/>
            <person name="Ohm R."/>
            <person name="Pangilinan J."/>
            <person name="Park H.-J."/>
            <person name="Ramirez L."/>
            <person name="Alfaro M."/>
            <person name="Sun H."/>
            <person name="Tritt A."/>
            <person name="Yoshinaga Y."/>
            <person name="Zwiers L.-H."/>
            <person name="Turgeon B.G."/>
            <person name="Goodwin S.B."/>
            <person name="Spatafora J.W."/>
            <person name="Crous P.W."/>
            <person name="Grigoriev I.V."/>
        </authorList>
    </citation>
    <scope>NUCLEOTIDE SEQUENCE</scope>
    <source>
        <strain evidence="4">IPT5</strain>
    </source>
</reference>
<dbReference type="AlphaFoldDB" id="A0A6A7BM19"/>
<gene>
    <name evidence="4" type="ORF">T440DRAFT_102126</name>
</gene>
<dbReference type="Proteomes" id="UP000799423">
    <property type="component" value="Unassembled WGS sequence"/>
</dbReference>
<dbReference type="EMBL" id="MU006289">
    <property type="protein sequence ID" value="KAF2856222.1"/>
    <property type="molecule type" value="Genomic_DNA"/>
</dbReference>
<keyword evidence="5" id="KW-1185">Reference proteome</keyword>